<feature type="domain" description="Gfo/Idh/MocA-like oxidoreductase N-terminal" evidence="2">
    <location>
        <begin position="23"/>
        <end position="131"/>
    </location>
</feature>
<dbReference type="Gene3D" id="3.40.50.720">
    <property type="entry name" value="NAD(P)-binding Rossmann-like Domain"/>
    <property type="match status" value="1"/>
</dbReference>
<dbReference type="EMBL" id="JACHDO010000001">
    <property type="protein sequence ID" value="MBB5493847.1"/>
    <property type="molecule type" value="Genomic_DNA"/>
</dbReference>
<accession>A0A840WQH5</accession>
<sequence>MSSSSSAPAPVTASAPSPVPEPLRVAIVGTGNIARFHAQALLAEPGRAALVAAVDVDPGALESFRSRHTIPRGYADLDRMLTAERPDLVHVCTPPGIHRAQVEACLGAGASVLVEKPPALSLAEAEKMAAAEGGDRGPWMATVFQHRFGSGALRLRALIDSGVLGRPLLATCHTTWFRPQEYFDLPWRGKWETEGGGPTLGHGIHQTDLLLALLGEWTQVSAVVRRQARDVETEDVSLARVDFASGAIASVVTSLLSPQEESRIRIDFERATVELAHLYGYGDDDWRLTPAPGFEEEITTAWEAGEHGVNSGHHSQIVQVLDALRAGSPPPVTSRDALSSLRLVAAVYASSFEQRPVTPADLAPGSPFHERMNGGRSL</sequence>
<dbReference type="SUPFAM" id="SSF51735">
    <property type="entry name" value="NAD(P)-binding Rossmann-fold domains"/>
    <property type="match status" value="1"/>
</dbReference>
<feature type="region of interest" description="Disordered" evidence="1">
    <location>
        <begin position="358"/>
        <end position="378"/>
    </location>
</feature>
<proteinExistence type="predicted"/>
<dbReference type="Pfam" id="PF22725">
    <property type="entry name" value="GFO_IDH_MocA_C3"/>
    <property type="match status" value="1"/>
</dbReference>
<dbReference type="AlphaFoldDB" id="A0A840WQH5"/>
<feature type="compositionally biased region" description="Basic and acidic residues" evidence="1">
    <location>
        <begin position="368"/>
        <end position="378"/>
    </location>
</feature>
<gene>
    <name evidence="4" type="ORF">HNR07_004984</name>
</gene>
<evidence type="ECO:0000256" key="1">
    <source>
        <dbReference type="SAM" id="MobiDB-lite"/>
    </source>
</evidence>
<dbReference type="InterPro" id="IPR000683">
    <property type="entry name" value="Gfo/Idh/MocA-like_OxRdtase_N"/>
</dbReference>
<evidence type="ECO:0000259" key="3">
    <source>
        <dbReference type="Pfam" id="PF22725"/>
    </source>
</evidence>
<dbReference type="Gene3D" id="3.30.360.10">
    <property type="entry name" value="Dihydrodipicolinate Reductase, domain 2"/>
    <property type="match status" value="1"/>
</dbReference>
<dbReference type="SUPFAM" id="SSF55347">
    <property type="entry name" value="Glyceraldehyde-3-phosphate dehydrogenase-like, C-terminal domain"/>
    <property type="match status" value="1"/>
</dbReference>
<evidence type="ECO:0000313" key="4">
    <source>
        <dbReference type="EMBL" id="MBB5493847.1"/>
    </source>
</evidence>
<organism evidence="4 5">
    <name type="scientific">Nocardiopsis metallicus</name>
    <dbReference type="NCBI Taxonomy" id="179819"/>
    <lineage>
        <taxon>Bacteria</taxon>
        <taxon>Bacillati</taxon>
        <taxon>Actinomycetota</taxon>
        <taxon>Actinomycetes</taxon>
        <taxon>Streptosporangiales</taxon>
        <taxon>Nocardiopsidaceae</taxon>
        <taxon>Nocardiopsis</taxon>
    </lineage>
</organism>
<dbReference type="InterPro" id="IPR055170">
    <property type="entry name" value="GFO_IDH_MocA-like_dom"/>
</dbReference>
<keyword evidence="5" id="KW-1185">Reference proteome</keyword>
<dbReference type="Proteomes" id="UP000579647">
    <property type="component" value="Unassembled WGS sequence"/>
</dbReference>
<reference evidence="4 5" key="1">
    <citation type="submission" date="2020-08" db="EMBL/GenBank/DDBJ databases">
        <title>Sequencing the genomes of 1000 actinobacteria strains.</title>
        <authorList>
            <person name="Klenk H.-P."/>
        </authorList>
    </citation>
    <scope>NUCLEOTIDE SEQUENCE [LARGE SCALE GENOMIC DNA]</scope>
    <source>
        <strain evidence="4 5">DSM 44598</strain>
    </source>
</reference>
<feature type="region of interest" description="Disordered" evidence="1">
    <location>
        <begin position="1"/>
        <end position="20"/>
    </location>
</feature>
<dbReference type="PANTHER" id="PTHR43249:SF1">
    <property type="entry name" value="D-GLUCOSIDE 3-DEHYDROGENASE"/>
    <property type="match status" value="1"/>
</dbReference>
<comment type="caution">
    <text evidence="4">The sequence shown here is derived from an EMBL/GenBank/DDBJ whole genome shotgun (WGS) entry which is preliminary data.</text>
</comment>
<protein>
    <submittedName>
        <fullName evidence="4">Putative dehydrogenase</fullName>
    </submittedName>
</protein>
<evidence type="ECO:0000313" key="5">
    <source>
        <dbReference type="Proteomes" id="UP000579647"/>
    </source>
</evidence>
<feature type="compositionally biased region" description="Low complexity" evidence="1">
    <location>
        <begin position="1"/>
        <end position="16"/>
    </location>
</feature>
<dbReference type="Pfam" id="PF01408">
    <property type="entry name" value="GFO_IDH_MocA"/>
    <property type="match status" value="1"/>
</dbReference>
<dbReference type="InterPro" id="IPR052515">
    <property type="entry name" value="Gfo/Idh/MocA_Oxidoreductase"/>
</dbReference>
<dbReference type="GO" id="GO:0000166">
    <property type="term" value="F:nucleotide binding"/>
    <property type="evidence" value="ECO:0007669"/>
    <property type="project" value="InterPro"/>
</dbReference>
<dbReference type="InterPro" id="IPR036291">
    <property type="entry name" value="NAD(P)-bd_dom_sf"/>
</dbReference>
<dbReference type="RefSeq" id="WP_184366959.1">
    <property type="nucleotide sequence ID" value="NZ_BAAAKM010000131.1"/>
</dbReference>
<feature type="domain" description="GFO/IDH/MocA-like oxidoreductase" evidence="3">
    <location>
        <begin position="154"/>
        <end position="273"/>
    </location>
</feature>
<evidence type="ECO:0000259" key="2">
    <source>
        <dbReference type="Pfam" id="PF01408"/>
    </source>
</evidence>
<name>A0A840WQH5_9ACTN</name>
<dbReference type="PANTHER" id="PTHR43249">
    <property type="entry name" value="UDP-N-ACETYL-2-AMINO-2-DEOXY-D-GLUCURONATE OXIDASE"/>
    <property type="match status" value="1"/>
</dbReference>